<feature type="transmembrane region" description="Helical" evidence="1">
    <location>
        <begin position="73"/>
        <end position="94"/>
    </location>
</feature>
<evidence type="ECO:0000256" key="1">
    <source>
        <dbReference type="SAM" id="Phobius"/>
    </source>
</evidence>
<keyword evidence="1" id="KW-0472">Membrane</keyword>
<accession>A0A841B6P3</accession>
<evidence type="ECO:0000313" key="3">
    <source>
        <dbReference type="Proteomes" id="UP000580861"/>
    </source>
</evidence>
<keyword evidence="1" id="KW-0812">Transmembrane</keyword>
<name>A0A841B6P3_9PSEU</name>
<evidence type="ECO:0000313" key="2">
    <source>
        <dbReference type="EMBL" id="MBB5854475.1"/>
    </source>
</evidence>
<sequence>MELWQDAESRLTPAARETLDELIEDIRRQIILTADRTAYSSEISVRDVVEAAQRSDVARPSASGPGSHRRRRLIFLVAIIYATIGAATAFYGVLSKNFLDLPGNTSSLITISGASLMTASTLLVAISYLQLRKARREESIRGRTEYGINEFLSEFVQVESKLRLSTANLLGESTSERPINQIARDLAKAGFLTEADVAELQDLSAIRNKIVHGATQPGDAALHQSVRRLTRLLSVVGRLADK</sequence>
<dbReference type="Proteomes" id="UP000580861">
    <property type="component" value="Unassembled WGS sequence"/>
</dbReference>
<proteinExistence type="predicted"/>
<dbReference type="EMBL" id="JACHMX010000001">
    <property type="protein sequence ID" value="MBB5854475.1"/>
    <property type="molecule type" value="Genomic_DNA"/>
</dbReference>
<dbReference type="AlphaFoldDB" id="A0A841B6P3"/>
<feature type="transmembrane region" description="Helical" evidence="1">
    <location>
        <begin position="106"/>
        <end position="131"/>
    </location>
</feature>
<keyword evidence="3" id="KW-1185">Reference proteome</keyword>
<gene>
    <name evidence="2" type="ORF">HDA45_004562</name>
</gene>
<keyword evidence="1" id="KW-1133">Transmembrane helix</keyword>
<organism evidence="2 3">
    <name type="scientific">Amycolatopsis umgeniensis</name>
    <dbReference type="NCBI Taxonomy" id="336628"/>
    <lineage>
        <taxon>Bacteria</taxon>
        <taxon>Bacillati</taxon>
        <taxon>Actinomycetota</taxon>
        <taxon>Actinomycetes</taxon>
        <taxon>Pseudonocardiales</taxon>
        <taxon>Pseudonocardiaceae</taxon>
        <taxon>Amycolatopsis</taxon>
    </lineage>
</organism>
<comment type="caution">
    <text evidence="2">The sequence shown here is derived from an EMBL/GenBank/DDBJ whole genome shotgun (WGS) entry which is preliminary data.</text>
</comment>
<protein>
    <submittedName>
        <fullName evidence="2">Uncharacterized protein YutE (UPF0331/DUF86 family)</fullName>
    </submittedName>
</protein>
<reference evidence="2 3" key="1">
    <citation type="submission" date="2020-08" db="EMBL/GenBank/DDBJ databases">
        <title>Sequencing the genomes of 1000 actinobacteria strains.</title>
        <authorList>
            <person name="Klenk H.-P."/>
        </authorList>
    </citation>
    <scope>NUCLEOTIDE SEQUENCE [LARGE SCALE GENOMIC DNA]</scope>
    <source>
        <strain evidence="2 3">DSM 45272</strain>
    </source>
</reference>